<evidence type="ECO:0000259" key="3">
    <source>
        <dbReference type="Pfam" id="PF15604"/>
    </source>
</evidence>
<feature type="domain" description="Novel toxin 15" evidence="3">
    <location>
        <begin position="131"/>
        <end position="277"/>
    </location>
</feature>
<gene>
    <name evidence="4" type="ORF">WI38_10135</name>
    <name evidence="5" type="ORF">WJ33_09730</name>
</gene>
<feature type="coiled-coil region" evidence="1">
    <location>
        <begin position="50"/>
        <end position="105"/>
    </location>
</feature>
<feature type="region of interest" description="Disordered" evidence="2">
    <location>
        <begin position="259"/>
        <end position="282"/>
    </location>
</feature>
<dbReference type="AlphaFoldDB" id="A0A102KYZ9"/>
<dbReference type="EMBL" id="LOXM01000283">
    <property type="protein sequence ID" value="KVG52943.1"/>
    <property type="molecule type" value="Genomic_DNA"/>
</dbReference>
<comment type="caution">
    <text evidence="5">The sequence shown here is derived from an EMBL/GenBank/DDBJ whole genome shotgun (WGS) entry which is preliminary data.</text>
</comment>
<evidence type="ECO:0000313" key="6">
    <source>
        <dbReference type="Proteomes" id="UP000064029"/>
    </source>
</evidence>
<sequence length="282" mass="30138">MTGAADAGIYAAEGDMVEAGLSAASMIPGGKVVTTAGKLAKGAASLAKGAHAAEEAAKAAKLAKEAEEAAKAAKLAKEAEEAKKAEAEAERLRKLKEEAEAGEKGKDGLKVKLKRMKEHLVKCFKKNAKGDTKEYDRQLLEQEKGLNDLSVKEYLEGRARYQQIGRAGTGAAQEQARAKYSRELASQFEEALSERGIFGEAAQKQAAEMAAERMKTLAALHNPDMIAGGKDVVTMMGDRGVNSSIGSQWKDRVGELDKAAKEVPESERGSTRMNAKLKRCKK</sequence>
<feature type="compositionally biased region" description="Basic and acidic residues" evidence="2">
    <location>
        <begin position="259"/>
        <end position="270"/>
    </location>
</feature>
<organism evidence="5 6">
    <name type="scientific">Burkholderia ubonensis</name>
    <dbReference type="NCBI Taxonomy" id="101571"/>
    <lineage>
        <taxon>Bacteria</taxon>
        <taxon>Pseudomonadati</taxon>
        <taxon>Pseudomonadota</taxon>
        <taxon>Betaproteobacteria</taxon>
        <taxon>Burkholderiales</taxon>
        <taxon>Burkholderiaceae</taxon>
        <taxon>Burkholderia</taxon>
        <taxon>Burkholderia cepacia complex</taxon>
    </lineage>
</organism>
<evidence type="ECO:0000256" key="1">
    <source>
        <dbReference type="SAM" id="Coils"/>
    </source>
</evidence>
<dbReference type="CDD" id="cd20745">
    <property type="entry name" value="FIX_RhsA_AHH_HNH-like"/>
    <property type="match status" value="1"/>
</dbReference>
<dbReference type="Proteomes" id="UP000065521">
    <property type="component" value="Unassembled WGS sequence"/>
</dbReference>
<evidence type="ECO:0000313" key="4">
    <source>
        <dbReference type="EMBL" id="KUZ92492.1"/>
    </source>
</evidence>
<reference evidence="6 7" key="1">
    <citation type="submission" date="2015-11" db="EMBL/GenBank/DDBJ databases">
        <title>Expanding the genomic diversity of Burkholderia species for the development of highly accurate diagnostics.</title>
        <authorList>
            <person name="Sahl J."/>
            <person name="Keim P."/>
            <person name="Wagner D."/>
        </authorList>
    </citation>
    <scope>NUCLEOTIDE SEQUENCE [LARGE SCALE GENOMIC DNA]</scope>
    <source>
        <strain evidence="5 6">MSMB2036</strain>
        <strain evidence="4 7">RF32-BP4</strain>
    </source>
</reference>
<dbReference type="EMBL" id="LOTN01000021">
    <property type="protein sequence ID" value="KUZ92492.1"/>
    <property type="molecule type" value="Genomic_DNA"/>
</dbReference>
<evidence type="ECO:0000313" key="7">
    <source>
        <dbReference type="Proteomes" id="UP000065521"/>
    </source>
</evidence>
<dbReference type="Pfam" id="PF15604">
    <property type="entry name" value="Ntox15"/>
    <property type="match status" value="1"/>
</dbReference>
<evidence type="ECO:0000313" key="5">
    <source>
        <dbReference type="EMBL" id="KVG52943.1"/>
    </source>
</evidence>
<keyword evidence="1" id="KW-0175">Coiled coil</keyword>
<dbReference type="Proteomes" id="UP000064029">
    <property type="component" value="Unassembled WGS sequence"/>
</dbReference>
<evidence type="ECO:0000256" key="2">
    <source>
        <dbReference type="SAM" id="MobiDB-lite"/>
    </source>
</evidence>
<name>A0A102KYZ9_9BURK</name>
<accession>A0A102KYZ9</accession>
<proteinExistence type="predicted"/>
<dbReference type="InterPro" id="IPR028949">
    <property type="entry name" value="Ntox15"/>
</dbReference>
<protein>
    <recommendedName>
        <fullName evidence="3">Novel toxin 15 domain-containing protein</fullName>
    </recommendedName>
</protein>